<dbReference type="STRING" id="61395.A0A1Y1W4L5"/>
<protein>
    <submittedName>
        <fullName evidence="2">DUF654-domain-containing protein</fullName>
    </submittedName>
</protein>
<keyword evidence="3" id="KW-1185">Reference proteome</keyword>
<dbReference type="EMBL" id="MCFD01000009">
    <property type="protein sequence ID" value="ORX68500.1"/>
    <property type="molecule type" value="Genomic_DNA"/>
</dbReference>
<feature type="compositionally biased region" description="Low complexity" evidence="1">
    <location>
        <begin position="589"/>
        <end position="600"/>
    </location>
</feature>
<dbReference type="Pfam" id="PF04910">
    <property type="entry name" value="Tcf25"/>
    <property type="match status" value="1"/>
</dbReference>
<accession>A0A1Y1W4L5</accession>
<reference evidence="2 3" key="1">
    <citation type="submission" date="2016-07" db="EMBL/GenBank/DDBJ databases">
        <title>Pervasive Adenine N6-methylation of Active Genes in Fungi.</title>
        <authorList>
            <consortium name="DOE Joint Genome Institute"/>
            <person name="Mondo S.J."/>
            <person name="Dannebaum R.O."/>
            <person name="Kuo R.C."/>
            <person name="Labutti K."/>
            <person name="Haridas S."/>
            <person name="Kuo A."/>
            <person name="Salamov A."/>
            <person name="Ahrendt S.R."/>
            <person name="Lipzen A."/>
            <person name="Sullivan W."/>
            <person name="Andreopoulos W.B."/>
            <person name="Clum A."/>
            <person name="Lindquist E."/>
            <person name="Daum C."/>
            <person name="Ramamoorthy G.K."/>
            <person name="Gryganskyi A."/>
            <person name="Culley D."/>
            <person name="Magnuson J.K."/>
            <person name="James T.Y."/>
            <person name="O'Malley M.A."/>
            <person name="Stajich J.E."/>
            <person name="Spatafora J.W."/>
            <person name="Visel A."/>
            <person name="Grigoriev I.V."/>
        </authorList>
    </citation>
    <scope>NUCLEOTIDE SEQUENCE [LARGE SCALE GENOMIC DNA]</scope>
    <source>
        <strain evidence="2 3">ATCC 12442</strain>
    </source>
</reference>
<dbReference type="PANTHER" id="PTHR22684:SF0">
    <property type="entry name" value="RIBOSOME QUALITY CONTROL COMPLEX SUBUNIT TCF25"/>
    <property type="match status" value="1"/>
</dbReference>
<dbReference type="RefSeq" id="XP_040742282.1">
    <property type="nucleotide sequence ID" value="XM_040884971.1"/>
</dbReference>
<evidence type="ECO:0000313" key="2">
    <source>
        <dbReference type="EMBL" id="ORX68500.1"/>
    </source>
</evidence>
<dbReference type="GeneID" id="63801619"/>
<evidence type="ECO:0000313" key="3">
    <source>
        <dbReference type="Proteomes" id="UP000193922"/>
    </source>
</evidence>
<name>A0A1Y1W4L5_9FUNG</name>
<comment type="caution">
    <text evidence="2">The sequence shown here is derived from an EMBL/GenBank/DDBJ whole genome shotgun (WGS) entry which is preliminary data.</text>
</comment>
<gene>
    <name evidence="2" type="ORF">DL89DRAFT_236290</name>
</gene>
<evidence type="ECO:0000256" key="1">
    <source>
        <dbReference type="SAM" id="MobiDB-lite"/>
    </source>
</evidence>
<dbReference type="OrthoDB" id="205993at2759"/>
<dbReference type="AlphaFoldDB" id="A0A1Y1W4L5"/>
<dbReference type="GO" id="GO:1990112">
    <property type="term" value="C:RQC complex"/>
    <property type="evidence" value="ECO:0007669"/>
    <property type="project" value="TreeGrafter"/>
</dbReference>
<organism evidence="2 3">
    <name type="scientific">Linderina pennispora</name>
    <dbReference type="NCBI Taxonomy" id="61395"/>
    <lineage>
        <taxon>Eukaryota</taxon>
        <taxon>Fungi</taxon>
        <taxon>Fungi incertae sedis</taxon>
        <taxon>Zoopagomycota</taxon>
        <taxon>Kickxellomycotina</taxon>
        <taxon>Kickxellomycetes</taxon>
        <taxon>Kickxellales</taxon>
        <taxon>Kickxellaceae</taxon>
        <taxon>Linderina</taxon>
    </lineage>
</organism>
<feature type="region of interest" description="Disordered" evidence="1">
    <location>
        <begin position="579"/>
        <end position="607"/>
    </location>
</feature>
<dbReference type="PANTHER" id="PTHR22684">
    <property type="entry name" value="NULP1-RELATED"/>
    <property type="match status" value="1"/>
</dbReference>
<sequence length="607" mass="67547">MADMSIEEFEAQLAAIGTALPDAHASGGNSDTGSRKHLTGGVGLTAEQQKNRALLTAEARHLDAEAEIKRLFGSVAVRDAGKRKVPQSRLPRRLALSHPKMAWPPMRTDPGVEMEVLDRETADAEMQEIMDGDRTGGVWFGITHSARFRTIQLEFLSCVMTHNADGVAALVYQHPYHVDALLQLSEIIKQTGGDFGEAAELVERALYAFETGFATKFSATNGLCRLDFRKIESRSLFLAVFRNMQFMARRGCWRTVFEFNKVLLSLDPQQDPLGALLTLDFHALKAKQFEYVRSFVSNWTLSPVDLPNWAFSRALAEFMFENSRAGKTAATQGERKQSLEMLVAAILRFPTVVPMLWSKANIDVDPVILTHPYFQETTVPDESAMTHMQLMVTLFVERNFPLYRTPEVTRWLQEGLLLALERITNDELGMQKDLKRDEDIAKRKEFRKKLCTYNVPENICRHVLVADMEALKSALPEEIRNMETFAFDPLPPQNNINIYDEILGDRGMGGVVMPGGLDIEDLELAEDGGLGAIGRLVERLRQQLGLGAGGGEDPGTSDEEDFIDALGLEDEEELMNALAMADEADRNRPNGADGPDGPNGQDEETGQ</sequence>
<dbReference type="Proteomes" id="UP000193922">
    <property type="component" value="Unassembled WGS sequence"/>
</dbReference>
<feature type="region of interest" description="Disordered" evidence="1">
    <location>
        <begin position="24"/>
        <end position="43"/>
    </location>
</feature>
<proteinExistence type="predicted"/>
<dbReference type="InterPro" id="IPR006994">
    <property type="entry name" value="TCF25/Rqc1"/>
</dbReference>